<evidence type="ECO:0000313" key="3">
    <source>
        <dbReference type="Proteomes" id="UP000246740"/>
    </source>
</evidence>
<dbReference type="AlphaFoldDB" id="A0A317XMA1"/>
<organism evidence="2 3">
    <name type="scientific">Testicularia cyperi</name>
    <dbReference type="NCBI Taxonomy" id="1882483"/>
    <lineage>
        <taxon>Eukaryota</taxon>
        <taxon>Fungi</taxon>
        <taxon>Dikarya</taxon>
        <taxon>Basidiomycota</taxon>
        <taxon>Ustilaginomycotina</taxon>
        <taxon>Ustilaginomycetes</taxon>
        <taxon>Ustilaginales</taxon>
        <taxon>Anthracoideaceae</taxon>
        <taxon>Testicularia</taxon>
    </lineage>
</organism>
<evidence type="ECO:0000256" key="1">
    <source>
        <dbReference type="SAM" id="Phobius"/>
    </source>
</evidence>
<keyword evidence="1" id="KW-0472">Membrane</keyword>
<keyword evidence="1" id="KW-0812">Transmembrane</keyword>
<dbReference type="Proteomes" id="UP000246740">
    <property type="component" value="Unassembled WGS sequence"/>
</dbReference>
<dbReference type="InParanoid" id="A0A317XMA1"/>
<protein>
    <submittedName>
        <fullName evidence="2">Uncharacterized protein</fullName>
    </submittedName>
</protein>
<name>A0A317XMA1_9BASI</name>
<proteinExistence type="predicted"/>
<accession>A0A317XMA1</accession>
<feature type="transmembrane region" description="Helical" evidence="1">
    <location>
        <begin position="6"/>
        <end position="24"/>
    </location>
</feature>
<sequence>MILFGEWVFLFLFYFLVYFLLVVVNKRGANVDTRFHNRASERASERASLLLRYNVLACCCSLKKRRPGSAVLGVYGCGRRVGAPMRHHMHQRNRSIRACLWSFVRTRPSRESRARRERERDREIDREESPCLLRTDATHRSLGFAHNQTANYN</sequence>
<dbReference type="EMBL" id="KZ819198">
    <property type="protein sequence ID" value="PWY98450.1"/>
    <property type="molecule type" value="Genomic_DNA"/>
</dbReference>
<gene>
    <name evidence="2" type="ORF">BCV70DRAFT_32252</name>
</gene>
<keyword evidence="3" id="KW-1185">Reference proteome</keyword>
<evidence type="ECO:0000313" key="2">
    <source>
        <dbReference type="EMBL" id="PWY98450.1"/>
    </source>
</evidence>
<reference evidence="2 3" key="1">
    <citation type="journal article" date="2018" name="Mol. Biol. Evol.">
        <title>Broad Genomic Sampling Reveals a Smut Pathogenic Ancestry of the Fungal Clade Ustilaginomycotina.</title>
        <authorList>
            <person name="Kijpornyongpan T."/>
            <person name="Mondo S.J."/>
            <person name="Barry K."/>
            <person name="Sandor L."/>
            <person name="Lee J."/>
            <person name="Lipzen A."/>
            <person name="Pangilinan J."/>
            <person name="LaButti K."/>
            <person name="Hainaut M."/>
            <person name="Henrissat B."/>
            <person name="Grigoriev I.V."/>
            <person name="Spatafora J.W."/>
            <person name="Aime M.C."/>
        </authorList>
    </citation>
    <scope>NUCLEOTIDE SEQUENCE [LARGE SCALE GENOMIC DNA]</scope>
    <source>
        <strain evidence="2 3">MCA 3645</strain>
    </source>
</reference>
<keyword evidence="1" id="KW-1133">Transmembrane helix</keyword>